<evidence type="ECO:0000313" key="1">
    <source>
        <dbReference type="EMBL" id="QTA93100.1"/>
    </source>
</evidence>
<gene>
    <name evidence="1" type="ORF">dnm_091970</name>
</gene>
<dbReference type="Proteomes" id="UP000663722">
    <property type="component" value="Chromosome"/>
</dbReference>
<dbReference type="EMBL" id="CP061800">
    <property type="protein sequence ID" value="QTA93100.1"/>
    <property type="molecule type" value="Genomic_DNA"/>
</dbReference>
<keyword evidence="2" id="KW-1185">Reference proteome</keyword>
<organism evidence="1 2">
    <name type="scientific">Desulfonema magnum</name>
    <dbReference type="NCBI Taxonomy" id="45655"/>
    <lineage>
        <taxon>Bacteria</taxon>
        <taxon>Pseudomonadati</taxon>
        <taxon>Thermodesulfobacteriota</taxon>
        <taxon>Desulfobacteria</taxon>
        <taxon>Desulfobacterales</taxon>
        <taxon>Desulfococcaceae</taxon>
        <taxon>Desulfonema</taxon>
    </lineage>
</organism>
<dbReference type="KEGG" id="dmm:dnm_091970"/>
<accession>A0A975BXQ5</accession>
<protein>
    <submittedName>
        <fullName evidence="1">Uncharacterized protein</fullName>
    </submittedName>
</protein>
<reference evidence="1" key="1">
    <citation type="journal article" date="2021" name="Microb. Physiol.">
        <title>Proteogenomic Insights into the Physiology of Marine, Sulfate-Reducing, Filamentous Desulfonema limicola and Desulfonema magnum.</title>
        <authorList>
            <person name="Schnaars V."/>
            <person name="Wohlbrand L."/>
            <person name="Scheve S."/>
            <person name="Hinrichs C."/>
            <person name="Reinhardt R."/>
            <person name="Rabus R."/>
        </authorList>
    </citation>
    <scope>NUCLEOTIDE SEQUENCE</scope>
    <source>
        <strain evidence="1">4be13</strain>
    </source>
</reference>
<sequence length="41" mass="5016">METRLFYFPKPVFYNSHELSVTTTHESLTDFPDIRHFHVKF</sequence>
<evidence type="ECO:0000313" key="2">
    <source>
        <dbReference type="Proteomes" id="UP000663722"/>
    </source>
</evidence>
<dbReference type="AlphaFoldDB" id="A0A975BXQ5"/>
<proteinExistence type="predicted"/>
<name>A0A975BXQ5_9BACT</name>